<name>A0AAW2Z8R1_9EUKA</name>
<evidence type="ECO:0000313" key="2">
    <source>
        <dbReference type="EMBL" id="KAL0485325.1"/>
    </source>
</evidence>
<feature type="domain" description="Glycosyltransferase 2-like" evidence="1">
    <location>
        <begin position="38"/>
        <end position="147"/>
    </location>
</feature>
<accession>A0AAW2Z8R1</accession>
<proteinExistence type="predicted"/>
<evidence type="ECO:0000259" key="1">
    <source>
        <dbReference type="Pfam" id="PF00535"/>
    </source>
</evidence>
<protein>
    <recommendedName>
        <fullName evidence="1">Glycosyltransferase 2-like domain-containing protein</fullName>
    </recommendedName>
</protein>
<dbReference type="AlphaFoldDB" id="A0AAW2Z8R1"/>
<reference evidence="2 3" key="1">
    <citation type="submission" date="2024-03" db="EMBL/GenBank/DDBJ databases">
        <title>The Acrasis kona genome and developmental transcriptomes reveal deep origins of eukaryotic multicellular pathways.</title>
        <authorList>
            <person name="Sheikh S."/>
            <person name="Fu C.-J."/>
            <person name="Brown M.W."/>
            <person name="Baldauf S.L."/>
        </authorList>
    </citation>
    <scope>NUCLEOTIDE SEQUENCE [LARGE SCALE GENOMIC DNA]</scope>
    <source>
        <strain evidence="2 3">ATCC MYA-3509</strain>
    </source>
</reference>
<evidence type="ECO:0000313" key="3">
    <source>
        <dbReference type="Proteomes" id="UP001431209"/>
    </source>
</evidence>
<dbReference type="EMBL" id="JAOPGA020001125">
    <property type="protein sequence ID" value="KAL0485325.1"/>
    <property type="molecule type" value="Genomic_DNA"/>
</dbReference>
<organism evidence="2 3">
    <name type="scientific">Acrasis kona</name>
    <dbReference type="NCBI Taxonomy" id="1008807"/>
    <lineage>
        <taxon>Eukaryota</taxon>
        <taxon>Discoba</taxon>
        <taxon>Heterolobosea</taxon>
        <taxon>Tetramitia</taxon>
        <taxon>Eutetramitia</taxon>
        <taxon>Acrasidae</taxon>
        <taxon>Acrasis</taxon>
    </lineage>
</organism>
<sequence length="281" mass="32837">EGYSVSIVYCLFLTESDDNHGRDGTEYIIGMFANIDARNLHFPKCEIIIYHDDSIPIEFLQAYESCSNVTCIEIRDERTKLKRGHVGFFLAMARYKAILELQSDVILFRDADLELTRLDAECVGKWLSNNDHSIHRYFDSDTNWPLTGGAFGVRLNSISKTDFQSIYDGFIDKELKCQNPDLKHLTEALHIEQQRTPFTYYVDQRFLYKVVEEMFNNALEKFALTHQVSFEPQPGKLSFNEVHNIVIPQKISTFRNYIVKKYKWITSEHRTKILNNKKLNL</sequence>
<keyword evidence="3" id="KW-1185">Reference proteome</keyword>
<gene>
    <name evidence="2" type="ORF">AKO1_002908</name>
</gene>
<dbReference type="Proteomes" id="UP001431209">
    <property type="component" value="Unassembled WGS sequence"/>
</dbReference>
<feature type="non-terminal residue" evidence="2">
    <location>
        <position position="1"/>
    </location>
</feature>
<dbReference type="Pfam" id="PF00535">
    <property type="entry name" value="Glycos_transf_2"/>
    <property type="match status" value="1"/>
</dbReference>
<dbReference type="InterPro" id="IPR001173">
    <property type="entry name" value="Glyco_trans_2-like"/>
</dbReference>
<comment type="caution">
    <text evidence="2">The sequence shown here is derived from an EMBL/GenBank/DDBJ whole genome shotgun (WGS) entry which is preliminary data.</text>
</comment>